<evidence type="ECO:0000313" key="2">
    <source>
        <dbReference type="Proteomes" id="UP001139981"/>
    </source>
</evidence>
<accession>A0ACC1LXT1</accession>
<evidence type="ECO:0000313" key="1">
    <source>
        <dbReference type="EMBL" id="KAJ2889413.1"/>
    </source>
</evidence>
<comment type="caution">
    <text evidence="1">The sequence shown here is derived from an EMBL/GenBank/DDBJ whole genome shotgun (WGS) entry which is preliminary data.</text>
</comment>
<name>A0ACC1LXT1_9FUNG</name>
<proteinExistence type="predicted"/>
<keyword evidence="1" id="KW-0547">Nucleotide-binding</keyword>
<protein>
    <submittedName>
        <fullName evidence="1">Transporter of the ATP-binding cassette (ABC)</fullName>
    </submittedName>
</protein>
<dbReference type="Proteomes" id="UP001139981">
    <property type="component" value="Unassembled WGS sequence"/>
</dbReference>
<keyword evidence="2" id="KW-1185">Reference proteome</keyword>
<keyword evidence="1" id="KW-0067">ATP-binding</keyword>
<sequence length="504" mass="55499">MDESDMPIPSWRRYLRHRKPGRSLLVTMMITFAPELLVQAVLSLTASVLYFSGPFFLQRILRSIEILGGGKSNDVGIGLGDLPAQKSIRGAYLDAFGLLFFTLAANVFTNQTLWIGRHIGIRLKGLLVAELSAKTLRRRGKGTWEDAKSDDDEEEEEDKDADATPTAQAAADGKIMNLLTADFSKVAEVSAYLDNIYSMPLLLFIGIWYMYLLLGVSALVGLSMTVLYIPLSKMLFKYLTKVEEKLTSLSDERVTVITELLQGIKAVKLFGWESRFLEMVDERRERQLKYMWKLLIAWVRVNIASSLAPMLVLVIIFVVYIIGFGNNITAEIAFTTISVFQLIRIVFEHMPGFLNWVIGAYVALGRIDSYLGQPQVQDLEKRVAHSEHTTAAVGLDELGFEAADLEWESPSSDTKSADKSAAASKGLGIVGTADIGEQTPLLSDTAAATPQIHVGMSSANESYASIGRNSSEHDDDMVRFSLKDIDVRFPHGALSIVAGPTGSG</sequence>
<dbReference type="EMBL" id="JANBVB010001847">
    <property type="protein sequence ID" value="KAJ2889413.1"/>
    <property type="molecule type" value="Genomic_DNA"/>
</dbReference>
<gene>
    <name evidence="1" type="primary">YBT1_3</name>
    <name evidence="1" type="ORF">IWW38_004727</name>
</gene>
<feature type="non-terminal residue" evidence="1">
    <location>
        <position position="504"/>
    </location>
</feature>
<organism evidence="1 2">
    <name type="scientific">Coemansia aciculifera</name>
    <dbReference type="NCBI Taxonomy" id="417176"/>
    <lineage>
        <taxon>Eukaryota</taxon>
        <taxon>Fungi</taxon>
        <taxon>Fungi incertae sedis</taxon>
        <taxon>Zoopagomycota</taxon>
        <taxon>Kickxellomycotina</taxon>
        <taxon>Kickxellomycetes</taxon>
        <taxon>Kickxellales</taxon>
        <taxon>Kickxellaceae</taxon>
        <taxon>Coemansia</taxon>
    </lineage>
</organism>
<reference evidence="1" key="1">
    <citation type="submission" date="2022-07" db="EMBL/GenBank/DDBJ databases">
        <title>Phylogenomic reconstructions and comparative analyses of Kickxellomycotina fungi.</title>
        <authorList>
            <person name="Reynolds N.K."/>
            <person name="Stajich J.E."/>
            <person name="Barry K."/>
            <person name="Grigoriev I.V."/>
            <person name="Crous P."/>
            <person name="Smith M.E."/>
        </authorList>
    </citation>
    <scope>NUCLEOTIDE SEQUENCE</scope>
    <source>
        <strain evidence="1">CBS 190363</strain>
    </source>
</reference>